<dbReference type="AlphaFoldDB" id="S0FF93"/>
<dbReference type="GO" id="GO:0072527">
    <property type="term" value="P:pyrimidine-containing compound metabolic process"/>
    <property type="evidence" value="ECO:0007669"/>
    <property type="project" value="UniProtKB-ARBA"/>
</dbReference>
<dbReference type="Pfam" id="PF00383">
    <property type="entry name" value="dCMP_cyt_deam_1"/>
    <property type="match status" value="1"/>
</dbReference>
<evidence type="ECO:0000256" key="5">
    <source>
        <dbReference type="ARBA" id="ARBA00018266"/>
    </source>
</evidence>
<reference evidence="16 17" key="1">
    <citation type="journal article" date="2013" name="Genome Announc.">
        <title>Draft Genome Sequence of the Cellulolytic, Mesophilic, Anaerobic Bacterium Clostridium termitidis Strain CT1112 (DSM 5398).</title>
        <authorList>
            <person name="Lal S."/>
            <person name="Ramachandran U."/>
            <person name="Zhang X."/>
            <person name="Munir R."/>
            <person name="Sparling R."/>
            <person name="Levin D.B."/>
        </authorList>
    </citation>
    <scope>NUCLEOTIDE SEQUENCE [LARGE SCALE GENOMIC DNA]</scope>
    <source>
        <strain evidence="16 17">CT1112</strain>
    </source>
</reference>
<evidence type="ECO:0000256" key="14">
    <source>
        <dbReference type="RuleBase" id="RU364006"/>
    </source>
</evidence>
<dbReference type="EC" id="3.5.4.5" evidence="4 14"/>
<dbReference type="InterPro" id="IPR016193">
    <property type="entry name" value="Cytidine_deaminase-like"/>
</dbReference>
<evidence type="ECO:0000256" key="4">
    <source>
        <dbReference type="ARBA" id="ARBA00012783"/>
    </source>
</evidence>
<feature type="binding site" evidence="13">
    <location>
        <position position="88"/>
    </location>
    <ligand>
        <name>Zn(2+)</name>
        <dbReference type="ChEBI" id="CHEBI:29105"/>
        <note>catalytic</note>
    </ligand>
</feature>
<proteinExistence type="inferred from homology"/>
<evidence type="ECO:0000256" key="6">
    <source>
        <dbReference type="ARBA" id="ARBA00022723"/>
    </source>
</evidence>
<dbReference type="CDD" id="cd01283">
    <property type="entry name" value="cytidine_deaminase"/>
    <property type="match status" value="1"/>
</dbReference>
<gene>
    <name evidence="16" type="ORF">CTER_5000</name>
</gene>
<evidence type="ECO:0000256" key="2">
    <source>
        <dbReference type="ARBA" id="ARBA00003949"/>
    </source>
</evidence>
<dbReference type="PANTHER" id="PTHR11644">
    <property type="entry name" value="CYTIDINE DEAMINASE"/>
    <property type="match status" value="1"/>
</dbReference>
<dbReference type="GO" id="GO:0055086">
    <property type="term" value="P:nucleobase-containing small molecule metabolic process"/>
    <property type="evidence" value="ECO:0007669"/>
    <property type="project" value="UniProtKB-ARBA"/>
</dbReference>
<dbReference type="PROSITE" id="PS51747">
    <property type="entry name" value="CYT_DCMP_DEAMINASES_2"/>
    <property type="match status" value="1"/>
</dbReference>
<comment type="cofactor">
    <cofactor evidence="1 13 14">
        <name>Zn(2+)</name>
        <dbReference type="ChEBI" id="CHEBI:29105"/>
    </cofactor>
</comment>
<sequence>MITNEQLIAYARKAMENAYVPYSKFHVGAALLTKSGQVYTGCNVEIASFGATNCAERTAVWKAVSEAGGLEIAKIAITSDEPDYIYPCGICRQVLAEFADDEMEIIVTKRNGEYKTVRFGDVLPNAFRRF</sequence>
<organism evidence="16 17">
    <name type="scientific">Ruminiclostridium cellobioparum subsp. termitidis CT1112</name>
    <dbReference type="NCBI Taxonomy" id="1195236"/>
    <lineage>
        <taxon>Bacteria</taxon>
        <taxon>Bacillati</taxon>
        <taxon>Bacillota</taxon>
        <taxon>Clostridia</taxon>
        <taxon>Eubacteriales</taxon>
        <taxon>Oscillospiraceae</taxon>
        <taxon>Ruminiclostridium</taxon>
    </lineage>
</organism>
<dbReference type="PROSITE" id="PS00903">
    <property type="entry name" value="CYT_DCMP_DEAMINASES_1"/>
    <property type="match status" value="1"/>
</dbReference>
<accession>S0FF93</accession>
<evidence type="ECO:0000256" key="10">
    <source>
        <dbReference type="ARBA" id="ARBA00049252"/>
    </source>
</evidence>
<evidence type="ECO:0000256" key="3">
    <source>
        <dbReference type="ARBA" id="ARBA00006576"/>
    </source>
</evidence>
<keyword evidence="17" id="KW-1185">Reference proteome</keyword>
<dbReference type="InterPro" id="IPR006262">
    <property type="entry name" value="Cyt_deam_tetra"/>
</dbReference>
<keyword evidence="8 13" id="KW-0862">Zinc</keyword>
<feature type="binding site" evidence="13">
    <location>
        <position position="91"/>
    </location>
    <ligand>
        <name>Zn(2+)</name>
        <dbReference type="ChEBI" id="CHEBI:29105"/>
        <note>catalytic</note>
    </ligand>
</feature>
<feature type="binding site" evidence="13">
    <location>
        <position position="54"/>
    </location>
    <ligand>
        <name>Zn(2+)</name>
        <dbReference type="ChEBI" id="CHEBI:29105"/>
        <note>catalytic</note>
    </ligand>
</feature>
<dbReference type="eggNOG" id="COG0295">
    <property type="taxonomic scope" value="Bacteria"/>
</dbReference>
<dbReference type="NCBIfam" id="NF004064">
    <property type="entry name" value="PRK05578.1"/>
    <property type="match status" value="1"/>
</dbReference>
<dbReference type="NCBIfam" id="TIGR01354">
    <property type="entry name" value="cyt_deam_tetra"/>
    <property type="match status" value="1"/>
</dbReference>
<dbReference type="GO" id="GO:0008270">
    <property type="term" value="F:zinc ion binding"/>
    <property type="evidence" value="ECO:0007669"/>
    <property type="project" value="UniProtKB-UniRule"/>
</dbReference>
<dbReference type="EMBL" id="AORV01000066">
    <property type="protein sequence ID" value="EMS69430.1"/>
    <property type="molecule type" value="Genomic_DNA"/>
</dbReference>
<dbReference type="InterPro" id="IPR002125">
    <property type="entry name" value="CMP_dCMP_dom"/>
</dbReference>
<evidence type="ECO:0000256" key="1">
    <source>
        <dbReference type="ARBA" id="ARBA00001947"/>
    </source>
</evidence>
<comment type="similarity">
    <text evidence="3 14">Belongs to the cytidine and deoxycytidylate deaminase family.</text>
</comment>
<dbReference type="PANTHER" id="PTHR11644:SF2">
    <property type="entry name" value="CYTIDINE DEAMINASE"/>
    <property type="match status" value="1"/>
</dbReference>
<dbReference type="RefSeq" id="WP_004630493.1">
    <property type="nucleotide sequence ID" value="NZ_AORV01000066.1"/>
</dbReference>
<dbReference type="GO" id="GO:0005829">
    <property type="term" value="C:cytosol"/>
    <property type="evidence" value="ECO:0007669"/>
    <property type="project" value="TreeGrafter"/>
</dbReference>
<dbReference type="InterPro" id="IPR016192">
    <property type="entry name" value="APOBEC/CMP_deaminase_Zn-bd"/>
</dbReference>
<evidence type="ECO:0000256" key="7">
    <source>
        <dbReference type="ARBA" id="ARBA00022801"/>
    </source>
</evidence>
<dbReference type="InterPro" id="IPR050202">
    <property type="entry name" value="Cyt/Deoxycyt_deaminase"/>
</dbReference>
<evidence type="ECO:0000256" key="9">
    <source>
        <dbReference type="ARBA" id="ARBA00032005"/>
    </source>
</evidence>
<feature type="domain" description="CMP/dCMP-type deaminase" evidence="15">
    <location>
        <begin position="2"/>
        <end position="130"/>
    </location>
</feature>
<comment type="caution">
    <text evidence="16">The sequence shown here is derived from an EMBL/GenBank/DDBJ whole genome shotgun (WGS) entry which is preliminary data.</text>
</comment>
<dbReference type="GO" id="GO:0042802">
    <property type="term" value="F:identical protein binding"/>
    <property type="evidence" value="ECO:0007669"/>
    <property type="project" value="UniProtKB-ARBA"/>
</dbReference>
<dbReference type="Gene3D" id="3.40.140.10">
    <property type="entry name" value="Cytidine Deaminase, domain 2"/>
    <property type="match status" value="1"/>
</dbReference>
<comment type="catalytic activity">
    <reaction evidence="10 14">
        <text>2'-deoxycytidine + H2O + H(+) = 2'-deoxyuridine + NH4(+)</text>
        <dbReference type="Rhea" id="RHEA:13433"/>
        <dbReference type="ChEBI" id="CHEBI:15377"/>
        <dbReference type="ChEBI" id="CHEBI:15378"/>
        <dbReference type="ChEBI" id="CHEBI:15698"/>
        <dbReference type="ChEBI" id="CHEBI:16450"/>
        <dbReference type="ChEBI" id="CHEBI:28938"/>
        <dbReference type="EC" id="3.5.4.5"/>
    </reaction>
</comment>
<dbReference type="GO" id="GO:0004126">
    <property type="term" value="F:cytidine deaminase activity"/>
    <property type="evidence" value="ECO:0007669"/>
    <property type="project" value="UniProtKB-UniRule"/>
</dbReference>
<feature type="active site" description="Proton donor" evidence="12">
    <location>
        <position position="56"/>
    </location>
</feature>
<evidence type="ECO:0000256" key="13">
    <source>
        <dbReference type="PIRSR" id="PIRSR606262-3"/>
    </source>
</evidence>
<dbReference type="STRING" id="1195236.CTER_5000"/>
<evidence type="ECO:0000256" key="12">
    <source>
        <dbReference type="PIRSR" id="PIRSR606262-1"/>
    </source>
</evidence>
<protein>
    <recommendedName>
        <fullName evidence="5 14">Cytidine deaminase</fullName>
        <ecNumber evidence="4 14">3.5.4.5</ecNumber>
    </recommendedName>
    <alternativeName>
        <fullName evidence="9 14">Cytidine aminohydrolase</fullName>
    </alternativeName>
</protein>
<dbReference type="PATRIC" id="fig|1195236.3.peg.5196"/>
<keyword evidence="7 14" id="KW-0378">Hydrolase</keyword>
<dbReference type="SUPFAM" id="SSF53927">
    <property type="entry name" value="Cytidine deaminase-like"/>
    <property type="match status" value="1"/>
</dbReference>
<dbReference type="Proteomes" id="UP000014155">
    <property type="component" value="Unassembled WGS sequence"/>
</dbReference>
<comment type="function">
    <text evidence="2 14">This enzyme scavenges exogenous and endogenous cytidine and 2'-deoxycytidine for UMP synthesis.</text>
</comment>
<evidence type="ECO:0000256" key="11">
    <source>
        <dbReference type="ARBA" id="ARBA00049558"/>
    </source>
</evidence>
<dbReference type="FunFam" id="3.40.140.10:FF:000008">
    <property type="entry name" value="Cytidine deaminase"/>
    <property type="match status" value="1"/>
</dbReference>
<evidence type="ECO:0000313" key="17">
    <source>
        <dbReference type="Proteomes" id="UP000014155"/>
    </source>
</evidence>
<evidence type="ECO:0000256" key="8">
    <source>
        <dbReference type="ARBA" id="ARBA00022833"/>
    </source>
</evidence>
<evidence type="ECO:0000313" key="16">
    <source>
        <dbReference type="EMBL" id="EMS69430.1"/>
    </source>
</evidence>
<comment type="catalytic activity">
    <reaction evidence="11 14">
        <text>cytidine + H2O + H(+) = uridine + NH4(+)</text>
        <dbReference type="Rhea" id="RHEA:16069"/>
        <dbReference type="ChEBI" id="CHEBI:15377"/>
        <dbReference type="ChEBI" id="CHEBI:15378"/>
        <dbReference type="ChEBI" id="CHEBI:16704"/>
        <dbReference type="ChEBI" id="CHEBI:17562"/>
        <dbReference type="ChEBI" id="CHEBI:28938"/>
        <dbReference type="EC" id="3.5.4.5"/>
    </reaction>
</comment>
<name>S0FF93_RUMCE</name>
<evidence type="ECO:0000259" key="15">
    <source>
        <dbReference type="PROSITE" id="PS51747"/>
    </source>
</evidence>
<keyword evidence="6 13" id="KW-0479">Metal-binding</keyword>